<dbReference type="GO" id="GO:0005524">
    <property type="term" value="F:ATP binding"/>
    <property type="evidence" value="ECO:0007669"/>
    <property type="project" value="UniProtKB-KW"/>
</dbReference>
<dbReference type="PANTHER" id="PTHR33295">
    <property type="entry name" value="ATPASE"/>
    <property type="match status" value="1"/>
</dbReference>
<dbReference type="EMBL" id="VUNF01000009">
    <property type="protein sequence ID" value="MST77303.1"/>
    <property type="molecule type" value="Genomic_DNA"/>
</dbReference>
<reference evidence="2 3" key="1">
    <citation type="submission" date="2019-08" db="EMBL/GenBank/DDBJ databases">
        <title>In-depth cultivation of the pig gut microbiome towards novel bacterial diversity and tailored functional studies.</title>
        <authorList>
            <person name="Wylensek D."/>
            <person name="Hitch T.C.A."/>
            <person name="Clavel T."/>
        </authorList>
    </citation>
    <scope>NUCLEOTIDE SEQUENCE [LARGE SCALE GENOMIC DNA]</scope>
    <source>
        <strain evidence="2 3">LKV-178-WT-2C</strain>
    </source>
</reference>
<evidence type="ECO:0000313" key="2">
    <source>
        <dbReference type="EMBL" id="MST77303.1"/>
    </source>
</evidence>
<organism evidence="2 3">
    <name type="scientific">Segatella copri</name>
    <dbReference type="NCBI Taxonomy" id="165179"/>
    <lineage>
        <taxon>Bacteria</taxon>
        <taxon>Pseudomonadati</taxon>
        <taxon>Bacteroidota</taxon>
        <taxon>Bacteroidia</taxon>
        <taxon>Bacteroidales</taxon>
        <taxon>Prevotellaceae</taxon>
        <taxon>Segatella</taxon>
    </lineage>
</organism>
<dbReference type="AlphaFoldDB" id="A0A6I2TXY9"/>
<accession>A0A6I2TXY9</accession>
<dbReference type="PANTHER" id="PTHR33295:SF18">
    <property type="entry name" value="AAA+ ATPASE DOMAIN-CONTAINING PROTEIN"/>
    <property type="match status" value="1"/>
</dbReference>
<dbReference type="Pfam" id="PF13635">
    <property type="entry name" value="DUF4143"/>
    <property type="match status" value="1"/>
</dbReference>
<protein>
    <submittedName>
        <fullName evidence="2">ATP-binding protein</fullName>
    </submittedName>
</protein>
<comment type="caution">
    <text evidence="2">The sequence shown here is derived from an EMBL/GenBank/DDBJ whole genome shotgun (WGS) entry which is preliminary data.</text>
</comment>
<sequence>MGSLTNPHKLACTAASLLDKSTSDHTIKNYLDYLEDAFLFNSVKRYNVKGRKYFNTIQKYYAVDLGLRNAKLNFRQQERSHLMENMLYNELLHRGYNVDVGVVEVDQMLDGKRKRCQYEIDFVVNIGSEKVYIQSALNVSTPEKKKQETFSLHNTDDFFRKIVVLDGSQKMWVDDDGVIYVGVIPFLLEDYLTT</sequence>
<proteinExistence type="predicted"/>
<dbReference type="Proteomes" id="UP000450161">
    <property type="component" value="Unassembled WGS sequence"/>
</dbReference>
<dbReference type="InterPro" id="IPR025420">
    <property type="entry name" value="DUF4143"/>
</dbReference>
<gene>
    <name evidence="2" type="ORF">FYJ72_06330</name>
</gene>
<feature type="domain" description="DUF4143" evidence="1">
    <location>
        <begin position="21"/>
        <end position="134"/>
    </location>
</feature>
<keyword evidence="2" id="KW-0547">Nucleotide-binding</keyword>
<evidence type="ECO:0000313" key="3">
    <source>
        <dbReference type="Proteomes" id="UP000450161"/>
    </source>
</evidence>
<evidence type="ECO:0000259" key="1">
    <source>
        <dbReference type="Pfam" id="PF13635"/>
    </source>
</evidence>
<keyword evidence="2" id="KW-0067">ATP-binding</keyword>
<name>A0A6I2TXY9_9BACT</name>